<dbReference type="EMBL" id="JASBWU010000013">
    <property type="protein sequence ID" value="KAJ9117052.1"/>
    <property type="molecule type" value="Genomic_DNA"/>
</dbReference>
<gene>
    <name evidence="1" type="ORF">QFC22_004711</name>
</gene>
<sequence>MSTALACFLPEASDFIVPTQDQCYDLSQPLHCHTFINGLQALARELGVWIGVGIHELPTAAKDGEQLVKEAEAERKVFNSFVAIQPTGEVAETYRKVSSRVINGAYQRDE</sequence>
<dbReference type="Proteomes" id="UP001243375">
    <property type="component" value="Unassembled WGS sequence"/>
</dbReference>
<evidence type="ECO:0000313" key="2">
    <source>
        <dbReference type="Proteomes" id="UP001243375"/>
    </source>
</evidence>
<proteinExistence type="predicted"/>
<keyword evidence="2" id="KW-1185">Reference proteome</keyword>
<organism evidence="1 2">
    <name type="scientific">Naganishia vaughanmartiniae</name>
    <dbReference type="NCBI Taxonomy" id="1424756"/>
    <lineage>
        <taxon>Eukaryota</taxon>
        <taxon>Fungi</taxon>
        <taxon>Dikarya</taxon>
        <taxon>Basidiomycota</taxon>
        <taxon>Agaricomycotina</taxon>
        <taxon>Tremellomycetes</taxon>
        <taxon>Filobasidiales</taxon>
        <taxon>Filobasidiaceae</taxon>
        <taxon>Naganishia</taxon>
    </lineage>
</organism>
<evidence type="ECO:0000313" key="1">
    <source>
        <dbReference type="EMBL" id="KAJ9117052.1"/>
    </source>
</evidence>
<reference evidence="1" key="1">
    <citation type="submission" date="2023-04" db="EMBL/GenBank/DDBJ databases">
        <title>Draft Genome sequencing of Naganishia species isolated from polar environments using Oxford Nanopore Technology.</title>
        <authorList>
            <person name="Leo P."/>
            <person name="Venkateswaran K."/>
        </authorList>
    </citation>
    <scope>NUCLEOTIDE SEQUENCE</scope>
    <source>
        <strain evidence="1">MNA-CCFEE 5425</strain>
    </source>
</reference>
<name>A0ACC2WZK8_9TREE</name>
<comment type="caution">
    <text evidence="1">The sequence shown here is derived from an EMBL/GenBank/DDBJ whole genome shotgun (WGS) entry which is preliminary data.</text>
</comment>
<protein>
    <submittedName>
        <fullName evidence="1">Uncharacterized protein</fullName>
    </submittedName>
</protein>
<accession>A0ACC2WZK8</accession>